<organism evidence="3 4">
    <name type="scientific">Roseovarius halotolerans</name>
    <dbReference type="NCBI Taxonomy" id="505353"/>
    <lineage>
        <taxon>Bacteria</taxon>
        <taxon>Pseudomonadati</taxon>
        <taxon>Pseudomonadota</taxon>
        <taxon>Alphaproteobacteria</taxon>
        <taxon>Rhodobacterales</taxon>
        <taxon>Roseobacteraceae</taxon>
        <taxon>Roseovarius</taxon>
    </lineage>
</organism>
<dbReference type="HAMAP" id="MF_00634">
    <property type="entry name" value="UPF0235"/>
    <property type="match status" value="1"/>
</dbReference>
<sequence length="110" mass="11908">MSAQQRSGSTLAVHLAQPRKARYAFAMTATPLSHLAHPGARIAVRVTPKASRERLTEEEGVIRAYVTVPPEDGKANVAVQKLLAKAVGLAKSRLVLVQGHKSRDKVFEIT</sequence>
<dbReference type="InterPro" id="IPR036591">
    <property type="entry name" value="YggU-like_sf"/>
</dbReference>
<protein>
    <recommendedName>
        <fullName evidence="2">UPF0235 protein ROH8110_02924</fullName>
    </recommendedName>
</protein>
<proteinExistence type="inferred from homology"/>
<name>A0A1X6ZJ12_9RHOB</name>
<evidence type="ECO:0000256" key="1">
    <source>
        <dbReference type="ARBA" id="ARBA00010364"/>
    </source>
</evidence>
<dbReference type="InterPro" id="IPR003746">
    <property type="entry name" value="DUF167"/>
</dbReference>
<dbReference type="NCBIfam" id="TIGR00251">
    <property type="entry name" value="DUF167 family protein"/>
    <property type="match status" value="1"/>
</dbReference>
<accession>A0A1X6ZJ12</accession>
<dbReference type="SMART" id="SM01152">
    <property type="entry name" value="DUF167"/>
    <property type="match status" value="1"/>
</dbReference>
<dbReference type="Proteomes" id="UP000193207">
    <property type="component" value="Unassembled WGS sequence"/>
</dbReference>
<evidence type="ECO:0000313" key="4">
    <source>
        <dbReference type="Proteomes" id="UP000193207"/>
    </source>
</evidence>
<dbReference type="PANTHER" id="PTHR13420:SF7">
    <property type="entry name" value="UPF0235 PROTEIN C15ORF40"/>
    <property type="match status" value="1"/>
</dbReference>
<dbReference type="PANTHER" id="PTHR13420">
    <property type="entry name" value="UPF0235 PROTEIN C15ORF40"/>
    <property type="match status" value="1"/>
</dbReference>
<dbReference type="GO" id="GO:0005737">
    <property type="term" value="C:cytoplasm"/>
    <property type="evidence" value="ECO:0007669"/>
    <property type="project" value="TreeGrafter"/>
</dbReference>
<dbReference type="AlphaFoldDB" id="A0A1X6ZJ12"/>
<evidence type="ECO:0000256" key="2">
    <source>
        <dbReference type="HAMAP-Rule" id="MF_00634"/>
    </source>
</evidence>
<dbReference type="Pfam" id="PF02594">
    <property type="entry name" value="DUF167"/>
    <property type="match status" value="1"/>
</dbReference>
<comment type="similarity">
    <text evidence="1 2">Belongs to the UPF0235 family.</text>
</comment>
<dbReference type="Gene3D" id="3.30.1200.10">
    <property type="entry name" value="YggU-like"/>
    <property type="match status" value="1"/>
</dbReference>
<gene>
    <name evidence="3" type="ORF">ROH8110_02924</name>
</gene>
<keyword evidence="4" id="KW-1185">Reference proteome</keyword>
<reference evidence="3 4" key="1">
    <citation type="submission" date="2017-03" db="EMBL/GenBank/DDBJ databases">
        <authorList>
            <person name="Afonso C.L."/>
            <person name="Miller P.J."/>
            <person name="Scott M.A."/>
            <person name="Spackman E."/>
            <person name="Goraichik I."/>
            <person name="Dimitrov K.M."/>
            <person name="Suarez D.L."/>
            <person name="Swayne D.E."/>
        </authorList>
    </citation>
    <scope>NUCLEOTIDE SEQUENCE [LARGE SCALE GENOMIC DNA]</scope>
    <source>
        <strain evidence="3 4">CECT 8110</strain>
    </source>
</reference>
<evidence type="ECO:0000313" key="3">
    <source>
        <dbReference type="EMBL" id="SLN52618.1"/>
    </source>
</evidence>
<dbReference type="EMBL" id="FWFU01000003">
    <property type="protein sequence ID" value="SLN52618.1"/>
    <property type="molecule type" value="Genomic_DNA"/>
</dbReference>
<dbReference type="SUPFAM" id="SSF69786">
    <property type="entry name" value="YggU-like"/>
    <property type="match status" value="1"/>
</dbReference>